<dbReference type="CDD" id="cd10951">
    <property type="entry name" value="CE4_ClCDA_like"/>
    <property type="match status" value="1"/>
</dbReference>
<keyword evidence="6" id="KW-0732">Signal</keyword>
<name>A0A8H3DF51_9AGAM</name>
<feature type="domain" description="NodB homology" evidence="13">
    <location>
        <begin position="77"/>
        <end position="262"/>
    </location>
</feature>
<evidence type="ECO:0000313" key="15">
    <source>
        <dbReference type="Proteomes" id="UP000663853"/>
    </source>
</evidence>
<evidence type="ECO:0000256" key="5">
    <source>
        <dbReference type="ARBA" id="ARBA00022723"/>
    </source>
</evidence>
<evidence type="ECO:0000256" key="4">
    <source>
        <dbReference type="ARBA" id="ARBA00022622"/>
    </source>
</evidence>
<evidence type="ECO:0000256" key="7">
    <source>
        <dbReference type="ARBA" id="ARBA00022801"/>
    </source>
</evidence>
<keyword evidence="12" id="KW-1133">Transmembrane helix</keyword>
<sequence>MCLMLTVLKAVPEPVLRTCLLPSTRTRPVTTTHLSLNIMPGMFKILAMFIAFGAVAQARPYQRQASAQVITSCSVPNTAAITFDDGPYTWTRDIVDKLDAAGAKGTFFVNGNNFGCIYSGNNPGNLKYAYDQGHQVASHTWSHPHLSTLSADQIKTEFNKINTAIEGTTGAFPAFIRPPYGEYNQAVQQVAGSLGQTIVTWDFDSGDADGVPEEQSAAAYQNLVASRPNSVLTLNHETHSSTADALVGQMISLFQDAGYRLVTVAECVGMDPYLSQGQPTGSAGSC</sequence>
<dbReference type="GO" id="GO:0046872">
    <property type="term" value="F:metal ion binding"/>
    <property type="evidence" value="ECO:0007669"/>
    <property type="project" value="UniProtKB-KW"/>
</dbReference>
<evidence type="ECO:0000313" key="14">
    <source>
        <dbReference type="EMBL" id="CAE6523299.1"/>
    </source>
</evidence>
<dbReference type="InterPro" id="IPR002509">
    <property type="entry name" value="NODB_dom"/>
</dbReference>
<organism evidence="14 15">
    <name type="scientific">Rhizoctonia solani</name>
    <dbReference type="NCBI Taxonomy" id="456999"/>
    <lineage>
        <taxon>Eukaryota</taxon>
        <taxon>Fungi</taxon>
        <taxon>Dikarya</taxon>
        <taxon>Basidiomycota</taxon>
        <taxon>Agaricomycotina</taxon>
        <taxon>Agaricomycetes</taxon>
        <taxon>Cantharellales</taxon>
        <taxon>Ceratobasidiaceae</taxon>
        <taxon>Rhizoctonia</taxon>
    </lineage>
</organism>
<dbReference type="PANTHER" id="PTHR46471">
    <property type="entry name" value="CHITIN DEACETYLASE"/>
    <property type="match status" value="1"/>
</dbReference>
<dbReference type="InterPro" id="IPR011330">
    <property type="entry name" value="Glyco_hydro/deAcase_b/a-brl"/>
</dbReference>
<comment type="caution">
    <text evidence="14">The sequence shown here is derived from an EMBL/GenBank/DDBJ whole genome shotgun (WGS) entry which is preliminary data.</text>
</comment>
<proteinExistence type="predicted"/>
<evidence type="ECO:0000256" key="9">
    <source>
        <dbReference type="ARBA" id="ARBA00023277"/>
    </source>
</evidence>
<reference evidence="14" key="1">
    <citation type="submission" date="2021-01" db="EMBL/GenBank/DDBJ databases">
        <authorList>
            <person name="Kaushik A."/>
        </authorList>
    </citation>
    <scope>NUCLEOTIDE SEQUENCE</scope>
    <source>
        <strain evidence="14">AG6-10EEA</strain>
    </source>
</reference>
<dbReference type="GO" id="GO:0005975">
    <property type="term" value="P:carbohydrate metabolic process"/>
    <property type="evidence" value="ECO:0007669"/>
    <property type="project" value="InterPro"/>
</dbReference>
<evidence type="ECO:0000256" key="12">
    <source>
        <dbReference type="SAM" id="Phobius"/>
    </source>
</evidence>
<evidence type="ECO:0000256" key="6">
    <source>
        <dbReference type="ARBA" id="ARBA00022729"/>
    </source>
</evidence>
<dbReference type="PANTHER" id="PTHR46471:SF2">
    <property type="entry name" value="CHITIN DEACETYLASE-RELATED"/>
    <property type="match status" value="1"/>
</dbReference>
<keyword evidence="12" id="KW-0812">Transmembrane</keyword>
<dbReference type="SUPFAM" id="SSF88713">
    <property type="entry name" value="Glycoside hydrolase/deacetylase"/>
    <property type="match status" value="1"/>
</dbReference>
<dbReference type="GO" id="GO:0098552">
    <property type="term" value="C:side of membrane"/>
    <property type="evidence" value="ECO:0007669"/>
    <property type="project" value="UniProtKB-KW"/>
</dbReference>
<accession>A0A8H3DF51</accession>
<keyword evidence="10" id="KW-0449">Lipoprotein</keyword>
<comment type="cofactor">
    <cofactor evidence="1">
        <name>Co(2+)</name>
        <dbReference type="ChEBI" id="CHEBI:48828"/>
    </cofactor>
</comment>
<evidence type="ECO:0000256" key="10">
    <source>
        <dbReference type="ARBA" id="ARBA00023288"/>
    </source>
</evidence>
<keyword evidence="11" id="KW-0961">Cell wall biogenesis/degradation</keyword>
<evidence type="ECO:0000256" key="3">
    <source>
        <dbReference type="ARBA" id="ARBA00022475"/>
    </source>
</evidence>
<keyword evidence="8 12" id="KW-0472">Membrane</keyword>
<evidence type="ECO:0000256" key="1">
    <source>
        <dbReference type="ARBA" id="ARBA00001941"/>
    </source>
</evidence>
<evidence type="ECO:0000259" key="13">
    <source>
        <dbReference type="PROSITE" id="PS51677"/>
    </source>
</evidence>
<evidence type="ECO:0000256" key="2">
    <source>
        <dbReference type="ARBA" id="ARBA00004609"/>
    </source>
</evidence>
<dbReference type="Proteomes" id="UP000663853">
    <property type="component" value="Unassembled WGS sequence"/>
</dbReference>
<dbReference type="GO" id="GO:0071555">
    <property type="term" value="P:cell wall organization"/>
    <property type="evidence" value="ECO:0007669"/>
    <property type="project" value="UniProtKB-KW"/>
</dbReference>
<comment type="subcellular location">
    <subcellularLocation>
        <location evidence="2">Cell membrane</location>
        <topology evidence="2">Lipid-anchor</topology>
        <topology evidence="2">GPI-anchor</topology>
    </subcellularLocation>
</comment>
<keyword evidence="4" id="KW-0325">Glycoprotein</keyword>
<dbReference type="PROSITE" id="PS51677">
    <property type="entry name" value="NODB"/>
    <property type="match status" value="1"/>
</dbReference>
<keyword evidence="3" id="KW-1003">Cell membrane</keyword>
<evidence type="ECO:0000256" key="11">
    <source>
        <dbReference type="ARBA" id="ARBA00023316"/>
    </source>
</evidence>
<protein>
    <recommendedName>
        <fullName evidence="13">NodB homology domain-containing protein</fullName>
    </recommendedName>
</protein>
<dbReference type="AlphaFoldDB" id="A0A8H3DF51"/>
<gene>
    <name evidence="14" type="ORF">RDB_LOCUS153240</name>
</gene>
<keyword evidence="5" id="KW-0479">Metal-binding</keyword>
<dbReference type="EMBL" id="CAJMXA010003889">
    <property type="protein sequence ID" value="CAE6523299.1"/>
    <property type="molecule type" value="Genomic_DNA"/>
</dbReference>
<keyword evidence="7" id="KW-0378">Hydrolase</keyword>
<keyword evidence="9" id="KW-0119">Carbohydrate metabolism</keyword>
<feature type="transmembrane region" description="Helical" evidence="12">
    <location>
        <begin position="36"/>
        <end position="56"/>
    </location>
</feature>
<dbReference type="Pfam" id="PF01522">
    <property type="entry name" value="Polysacc_deac_1"/>
    <property type="match status" value="1"/>
</dbReference>
<evidence type="ECO:0000256" key="8">
    <source>
        <dbReference type="ARBA" id="ARBA00023136"/>
    </source>
</evidence>
<keyword evidence="4" id="KW-0336">GPI-anchor</keyword>
<dbReference type="GO" id="GO:0005886">
    <property type="term" value="C:plasma membrane"/>
    <property type="evidence" value="ECO:0007669"/>
    <property type="project" value="UniProtKB-SubCell"/>
</dbReference>
<dbReference type="GO" id="GO:0016810">
    <property type="term" value="F:hydrolase activity, acting on carbon-nitrogen (but not peptide) bonds"/>
    <property type="evidence" value="ECO:0007669"/>
    <property type="project" value="InterPro"/>
</dbReference>
<dbReference type="Gene3D" id="3.20.20.370">
    <property type="entry name" value="Glycoside hydrolase/deacetylase"/>
    <property type="match status" value="1"/>
</dbReference>